<dbReference type="CDD" id="cd00342">
    <property type="entry name" value="gram_neg_porins"/>
    <property type="match status" value="1"/>
</dbReference>
<dbReference type="InterPro" id="IPR023614">
    <property type="entry name" value="Porin_dom_sf"/>
</dbReference>
<name>A0AAJ4ICR3_9VIBR</name>
<dbReference type="Proteomes" id="UP000594435">
    <property type="component" value="Chromosome 1"/>
</dbReference>
<evidence type="ECO:0000259" key="5">
    <source>
        <dbReference type="Pfam" id="PF13609"/>
    </source>
</evidence>
<feature type="signal peptide" evidence="4">
    <location>
        <begin position="1"/>
        <end position="19"/>
    </location>
</feature>
<evidence type="ECO:0000256" key="2">
    <source>
        <dbReference type="ARBA" id="ARBA00022729"/>
    </source>
</evidence>
<dbReference type="SUPFAM" id="SSF56935">
    <property type="entry name" value="Porins"/>
    <property type="match status" value="1"/>
</dbReference>
<feature type="domain" description="Porin" evidence="5">
    <location>
        <begin position="7"/>
        <end position="321"/>
    </location>
</feature>
<keyword evidence="3" id="KW-0472">Membrane</keyword>
<accession>A0AAJ4ICR3</accession>
<gene>
    <name evidence="6" type="ORF">I3X05_05060</name>
</gene>
<evidence type="ECO:0000313" key="6">
    <source>
        <dbReference type="EMBL" id="QPL54507.1"/>
    </source>
</evidence>
<reference evidence="6 7" key="1">
    <citation type="submission" date="2020-11" db="EMBL/GenBank/DDBJ databases">
        <title>Complete and Circularized Genome Assembly of a human isolate of Vibrio navarrensis biotype pommerensis with MiSeq and MinION Sequence Data.</title>
        <authorList>
            <person name="Schwartz K."/>
            <person name="Borowiak M."/>
            <person name="Deneke C."/>
            <person name="Balau V."/>
            <person name="Metelmann C."/>
            <person name="Strauch E."/>
        </authorList>
    </citation>
    <scope>NUCLEOTIDE SEQUENCE [LARGE SCALE GENOMIC DNA]</scope>
    <source>
        <strain evidence="6 7">20-VB00237</strain>
    </source>
</reference>
<keyword evidence="2 4" id="KW-0732">Signal</keyword>
<dbReference type="AlphaFoldDB" id="A0AAJ4ICR3"/>
<dbReference type="PANTHER" id="PTHR34501:SF2">
    <property type="entry name" value="OUTER MEMBRANE PORIN F-RELATED"/>
    <property type="match status" value="1"/>
</dbReference>
<dbReference type="EMBL" id="CP065217">
    <property type="protein sequence ID" value="QPL54507.1"/>
    <property type="molecule type" value="Genomic_DNA"/>
</dbReference>
<dbReference type="Gene3D" id="2.40.160.10">
    <property type="entry name" value="Porin"/>
    <property type="match status" value="1"/>
</dbReference>
<evidence type="ECO:0000313" key="7">
    <source>
        <dbReference type="Proteomes" id="UP000594435"/>
    </source>
</evidence>
<dbReference type="GO" id="GO:0009279">
    <property type="term" value="C:cell outer membrane"/>
    <property type="evidence" value="ECO:0007669"/>
    <property type="project" value="UniProtKB-SubCell"/>
</dbReference>
<evidence type="ECO:0000256" key="3">
    <source>
        <dbReference type="ARBA" id="ARBA00023136"/>
    </source>
</evidence>
<organism evidence="6 7">
    <name type="scientific">Vibrio navarrensis</name>
    <dbReference type="NCBI Taxonomy" id="29495"/>
    <lineage>
        <taxon>Bacteria</taxon>
        <taxon>Pseudomonadati</taxon>
        <taxon>Pseudomonadota</taxon>
        <taxon>Gammaproteobacteria</taxon>
        <taxon>Vibrionales</taxon>
        <taxon>Vibrionaceae</taxon>
        <taxon>Vibrio</taxon>
    </lineage>
</organism>
<comment type="subcellular location">
    <subcellularLocation>
        <location evidence="1">Cell outer membrane</location>
        <topology evidence="1">Multi-pass membrane protein</topology>
    </subcellularLocation>
</comment>
<feature type="chain" id="PRO_5042489863" evidence="4">
    <location>
        <begin position="20"/>
        <end position="337"/>
    </location>
</feature>
<dbReference type="InterPro" id="IPR050298">
    <property type="entry name" value="Gram-neg_bact_OMP"/>
</dbReference>
<sequence>MKKTLVALAVLVAAGSVNAAEVFKSDEGSVDFYGQLRQELKKNDDNDATLKSGSSRAGVKVNYKASDDLSVLGLIEFNINDTAAFTTRKHTVGLSGDFGTVTVGKDSILTDDVWGVENSYFYGGTSVLPEADGFGVNWLQQAMVKYVLEAEAGWLKAAYSYDNGDANPTTFEVFAGTTFDAISVYGGLGLITDKTTSTTGYSTTIDPKTGMGTAIKSTKDSEIKHVMLTVSYAADKFDVGATYWHAENENKKANYTLKTDSLVVAGSYMAADKTKLYGGYEFVGDYQAADKDFTNLYAGVEYKLSGWARVYAELALQDDDNKADKENNYGIGARVYW</sequence>
<dbReference type="Pfam" id="PF13609">
    <property type="entry name" value="Porin_4"/>
    <property type="match status" value="1"/>
</dbReference>
<evidence type="ECO:0000256" key="1">
    <source>
        <dbReference type="ARBA" id="ARBA00004571"/>
    </source>
</evidence>
<dbReference type="GO" id="GO:0015288">
    <property type="term" value="F:porin activity"/>
    <property type="evidence" value="ECO:0007669"/>
    <property type="project" value="InterPro"/>
</dbReference>
<proteinExistence type="predicted"/>
<protein>
    <submittedName>
        <fullName evidence="6">Porin</fullName>
    </submittedName>
</protein>
<evidence type="ECO:0000256" key="4">
    <source>
        <dbReference type="SAM" id="SignalP"/>
    </source>
</evidence>
<dbReference type="InterPro" id="IPR033900">
    <property type="entry name" value="Gram_neg_porin_domain"/>
</dbReference>
<dbReference type="RefSeq" id="WP_045568968.1">
    <property type="nucleotide sequence ID" value="NZ_CP065217.1"/>
</dbReference>
<dbReference type="PANTHER" id="PTHR34501">
    <property type="entry name" value="PROTEIN YDDL-RELATED"/>
    <property type="match status" value="1"/>
</dbReference>